<proteinExistence type="predicted"/>
<dbReference type="InterPro" id="IPR043129">
    <property type="entry name" value="ATPase_NBD"/>
</dbReference>
<dbReference type="SUPFAM" id="SSF53067">
    <property type="entry name" value="Actin-like ATPase domain"/>
    <property type="match status" value="1"/>
</dbReference>
<dbReference type="Pfam" id="PF00022">
    <property type="entry name" value="Actin"/>
    <property type="match status" value="1"/>
</dbReference>
<name>A0AAV7ZDH5_9EUKA</name>
<dbReference type="Proteomes" id="UP001146793">
    <property type="component" value="Unassembled WGS sequence"/>
</dbReference>
<dbReference type="InterPro" id="IPR004000">
    <property type="entry name" value="Actin"/>
</dbReference>
<accession>A0AAV7ZDH5</accession>
<gene>
    <name evidence="1" type="ORF">M0812_17234</name>
</gene>
<organism evidence="1 2">
    <name type="scientific">Anaeramoeba flamelloides</name>
    <dbReference type="NCBI Taxonomy" id="1746091"/>
    <lineage>
        <taxon>Eukaryota</taxon>
        <taxon>Metamonada</taxon>
        <taxon>Anaeramoebidae</taxon>
        <taxon>Anaeramoeba</taxon>
    </lineage>
</organism>
<dbReference type="AlphaFoldDB" id="A0AAV7ZDH5"/>
<dbReference type="Gene3D" id="3.30.420.40">
    <property type="match status" value="2"/>
</dbReference>
<evidence type="ECO:0000313" key="2">
    <source>
        <dbReference type="Proteomes" id="UP001146793"/>
    </source>
</evidence>
<evidence type="ECO:0000313" key="1">
    <source>
        <dbReference type="EMBL" id="KAJ3438055.1"/>
    </source>
</evidence>
<comment type="caution">
    <text evidence="1">The sequence shown here is derived from an EMBL/GenBank/DDBJ whole genome shotgun (WGS) entry which is preliminary data.</text>
</comment>
<protein>
    <submittedName>
        <fullName evidence="1">Actin-related protein</fullName>
    </submittedName>
</protein>
<sequence length="111" mass="12724">MSCNSDITVALSQNLILTGGTSMVPGCRLRIENELDWLLENEPHFKKLKGLQGKLVFQKHPFFNNYLSWIGGSVFGYLEIMNEKFVTLQTFKEMGLKSIPNWSHFNIAKEN</sequence>
<dbReference type="EMBL" id="JANTQA010000033">
    <property type="protein sequence ID" value="KAJ3438055.1"/>
    <property type="molecule type" value="Genomic_DNA"/>
</dbReference>
<reference evidence="1" key="1">
    <citation type="submission" date="2022-08" db="EMBL/GenBank/DDBJ databases">
        <title>Novel sulphate-reducing endosymbionts in the free-living metamonad Anaeramoeba.</title>
        <authorList>
            <person name="Jerlstrom-Hultqvist J."/>
            <person name="Cepicka I."/>
            <person name="Gallot-Lavallee L."/>
            <person name="Salas-Leiva D."/>
            <person name="Curtis B.A."/>
            <person name="Zahonova K."/>
            <person name="Pipaliya S."/>
            <person name="Dacks J."/>
            <person name="Roger A.J."/>
        </authorList>
    </citation>
    <scope>NUCLEOTIDE SEQUENCE</scope>
    <source>
        <strain evidence="1">Busselton2</strain>
    </source>
</reference>